<evidence type="ECO:0000256" key="2">
    <source>
        <dbReference type="ARBA" id="ARBA00022630"/>
    </source>
</evidence>
<sequence>MNYYFAPMEGITGYIYRNAHRKFFKDVDVYFTPFIVPTQNREFSSSEKNDILPEHNEGARTIPQIMTNHWEGFVWTAMELKKYGYDEVNLNLGCPSKTVVSKQRGSGFLAVPDQLDQFLDRIFSIDMSISIKTRIGKDSPEEFYRLMEIYNKYPVKELIIHPRIQTDFYRNTPNWDMFQMAVTVSKNPVCYNGDIFTPDAYDRMVQTFPSVDRVMLGRGLIANPMLAGEIKGQGRLEKEQLRAFHDEILSGYRETIFGDRNLLFKMKELWAYMLQSFENSEKHGKKIQKSQNLWDYMSAVNALFQDLELKSSLDFLPR</sequence>
<feature type="binding site" evidence="9">
    <location>
        <begin position="217"/>
        <end position="218"/>
    </location>
    <ligand>
        <name>FMN</name>
        <dbReference type="ChEBI" id="CHEBI:58210"/>
    </ligand>
</feature>
<feature type="domain" description="DUS-like FMN-binding" evidence="10">
    <location>
        <begin position="5"/>
        <end position="231"/>
    </location>
</feature>
<evidence type="ECO:0000313" key="11">
    <source>
        <dbReference type="EMBL" id="PPK81820.1"/>
    </source>
</evidence>
<dbReference type="GO" id="GO:0003723">
    <property type="term" value="F:RNA binding"/>
    <property type="evidence" value="ECO:0007669"/>
    <property type="project" value="TreeGrafter"/>
</dbReference>
<dbReference type="Pfam" id="PF01207">
    <property type="entry name" value="Dus"/>
    <property type="match status" value="1"/>
</dbReference>
<feature type="binding site" evidence="9">
    <location>
        <position position="132"/>
    </location>
    <ligand>
        <name>FMN</name>
        <dbReference type="ChEBI" id="CHEBI:58210"/>
    </ligand>
</feature>
<feature type="binding site" evidence="9">
    <location>
        <position position="161"/>
    </location>
    <ligand>
        <name>FMN</name>
        <dbReference type="ChEBI" id="CHEBI:58210"/>
    </ligand>
</feature>
<reference evidence="11 12" key="1">
    <citation type="submission" date="2018-02" db="EMBL/GenBank/DDBJ databases">
        <title>Genomic Encyclopedia of Archaeal and Bacterial Type Strains, Phase II (KMG-II): from individual species to whole genera.</title>
        <authorList>
            <person name="Goeker M."/>
        </authorList>
    </citation>
    <scope>NUCLEOTIDE SEQUENCE [LARGE SCALE GENOMIC DNA]</scope>
    <source>
        <strain evidence="11 12">DSM 3808</strain>
    </source>
</reference>
<comment type="caution">
    <text evidence="11">The sequence shown here is derived from an EMBL/GenBank/DDBJ whole genome shotgun (WGS) entry which is preliminary data.</text>
</comment>
<dbReference type="InterPro" id="IPR013785">
    <property type="entry name" value="Aldolase_TIM"/>
</dbReference>
<dbReference type="RefSeq" id="WP_104435732.1">
    <property type="nucleotide sequence ID" value="NZ_PTJA01000003.1"/>
</dbReference>
<keyword evidence="4 7" id="KW-0819">tRNA processing</keyword>
<keyword evidence="9" id="KW-0547">Nucleotide-binding</keyword>
<dbReference type="GO" id="GO:0017150">
    <property type="term" value="F:tRNA dihydrouridine synthase activity"/>
    <property type="evidence" value="ECO:0007669"/>
    <property type="project" value="InterPro"/>
</dbReference>
<evidence type="ECO:0000256" key="1">
    <source>
        <dbReference type="ARBA" id="ARBA00001917"/>
    </source>
</evidence>
<dbReference type="OrthoDB" id="9764501at2"/>
<comment type="function">
    <text evidence="7">Catalyzes the synthesis of 5,6-dihydrouridine (D), a modified base found in the D-loop of most tRNAs, via the reduction of the C5-C6 double bond in target uridines.</text>
</comment>
<dbReference type="PANTHER" id="PTHR45846">
    <property type="entry name" value="TRNA-DIHYDROURIDINE(47) SYNTHASE [NAD(P)(+)]-LIKE"/>
    <property type="match status" value="1"/>
</dbReference>
<dbReference type="AlphaFoldDB" id="A0A2S6HV47"/>
<dbReference type="PANTHER" id="PTHR45846:SF1">
    <property type="entry name" value="TRNA-DIHYDROURIDINE(47) SYNTHASE [NAD(P)(+)]-LIKE"/>
    <property type="match status" value="1"/>
</dbReference>
<dbReference type="Gene3D" id="3.20.20.70">
    <property type="entry name" value="Aldolase class I"/>
    <property type="match status" value="1"/>
</dbReference>
<organism evidence="11 12">
    <name type="scientific">Lacrimispora xylanisolvens</name>
    <dbReference type="NCBI Taxonomy" id="384636"/>
    <lineage>
        <taxon>Bacteria</taxon>
        <taxon>Bacillati</taxon>
        <taxon>Bacillota</taxon>
        <taxon>Clostridia</taxon>
        <taxon>Lachnospirales</taxon>
        <taxon>Lachnospiraceae</taxon>
        <taxon>Lacrimispora</taxon>
    </lineage>
</organism>
<comment type="similarity">
    <text evidence="7">Belongs to the dus family.</text>
</comment>
<accession>A0A2S6HV47</accession>
<comment type="cofactor">
    <cofactor evidence="1 7 9">
        <name>FMN</name>
        <dbReference type="ChEBI" id="CHEBI:58210"/>
    </cofactor>
</comment>
<dbReference type="EC" id="1.3.1.-" evidence="7"/>
<evidence type="ECO:0000256" key="3">
    <source>
        <dbReference type="ARBA" id="ARBA00022643"/>
    </source>
</evidence>
<dbReference type="EMBL" id="PTJA01000003">
    <property type="protein sequence ID" value="PPK81820.1"/>
    <property type="molecule type" value="Genomic_DNA"/>
</dbReference>
<evidence type="ECO:0000256" key="4">
    <source>
        <dbReference type="ARBA" id="ARBA00022694"/>
    </source>
</evidence>
<proteinExistence type="inferred from homology"/>
<dbReference type="PROSITE" id="PS01136">
    <property type="entry name" value="UPF0034"/>
    <property type="match status" value="1"/>
</dbReference>
<dbReference type="InterPro" id="IPR001269">
    <property type="entry name" value="DUS_fam"/>
</dbReference>
<dbReference type="SUPFAM" id="SSF51395">
    <property type="entry name" value="FMN-linked oxidoreductases"/>
    <property type="match status" value="1"/>
</dbReference>
<evidence type="ECO:0000256" key="5">
    <source>
        <dbReference type="ARBA" id="ARBA00022857"/>
    </source>
</evidence>
<keyword evidence="12" id="KW-1185">Reference proteome</keyword>
<evidence type="ECO:0000256" key="7">
    <source>
        <dbReference type="PIRNR" id="PIRNR006621"/>
    </source>
</evidence>
<dbReference type="InterPro" id="IPR018517">
    <property type="entry name" value="tRNA_hU_synthase_CS"/>
</dbReference>
<keyword evidence="3 7" id="KW-0288">FMN</keyword>
<evidence type="ECO:0000313" key="12">
    <source>
        <dbReference type="Proteomes" id="UP000237749"/>
    </source>
</evidence>
<evidence type="ECO:0000259" key="10">
    <source>
        <dbReference type="Pfam" id="PF01207"/>
    </source>
</evidence>
<evidence type="ECO:0000256" key="9">
    <source>
        <dbReference type="PIRSR" id="PIRSR006621-2"/>
    </source>
</evidence>
<keyword evidence="6 7" id="KW-0560">Oxidoreductase</keyword>
<keyword evidence="5" id="KW-0521">NADP</keyword>
<dbReference type="Proteomes" id="UP000237749">
    <property type="component" value="Unassembled WGS sequence"/>
</dbReference>
<evidence type="ECO:0000256" key="6">
    <source>
        <dbReference type="ARBA" id="ARBA00023002"/>
    </source>
</evidence>
<feature type="active site" description="Proton donor" evidence="8">
    <location>
        <position position="94"/>
    </location>
</feature>
<name>A0A2S6HV47_9FIRM</name>
<dbReference type="InterPro" id="IPR035587">
    <property type="entry name" value="DUS-like_FMN-bd"/>
</dbReference>
<dbReference type="CDD" id="cd02801">
    <property type="entry name" value="DUS_like_FMN"/>
    <property type="match status" value="1"/>
</dbReference>
<gene>
    <name evidence="11" type="ORF">BXY41_10326</name>
</gene>
<dbReference type="PIRSF" id="PIRSF006621">
    <property type="entry name" value="Dus"/>
    <property type="match status" value="1"/>
</dbReference>
<feature type="binding site" evidence="9">
    <location>
        <position position="64"/>
    </location>
    <ligand>
        <name>FMN</name>
        <dbReference type="ChEBI" id="CHEBI:58210"/>
    </ligand>
</feature>
<keyword evidence="2 7" id="KW-0285">Flavoprotein</keyword>
<protein>
    <recommendedName>
        <fullName evidence="7">tRNA-dihydrouridine synthase</fullName>
        <ecNumber evidence="7">1.3.1.-</ecNumber>
    </recommendedName>
</protein>
<dbReference type="GO" id="GO:0050660">
    <property type="term" value="F:flavin adenine dinucleotide binding"/>
    <property type="evidence" value="ECO:0007669"/>
    <property type="project" value="InterPro"/>
</dbReference>
<evidence type="ECO:0000256" key="8">
    <source>
        <dbReference type="PIRSR" id="PIRSR006621-1"/>
    </source>
</evidence>